<dbReference type="PANTHER" id="PTHR43511">
    <property type="match status" value="1"/>
</dbReference>
<dbReference type="GO" id="GO:0006011">
    <property type="term" value="P:UDP-alpha-D-glucose metabolic process"/>
    <property type="evidence" value="ECO:0007669"/>
    <property type="project" value="UniProtKB-UniRule"/>
</dbReference>
<feature type="binding site" evidence="7">
    <location>
        <position position="377"/>
    </location>
    <ligand>
        <name>UTP</name>
        <dbReference type="ChEBI" id="CHEBI:46398"/>
    </ligand>
</feature>
<evidence type="ECO:0000256" key="3">
    <source>
        <dbReference type="ARBA" id="ARBA00022679"/>
    </source>
</evidence>
<feature type="binding site" evidence="7">
    <location>
        <position position="240"/>
    </location>
    <ligand>
        <name>UTP</name>
        <dbReference type="ChEBI" id="CHEBI:46398"/>
    </ligand>
</feature>
<evidence type="ECO:0000313" key="8">
    <source>
        <dbReference type="EMBL" id="KAA8495471.1"/>
    </source>
</evidence>
<dbReference type="InterPro" id="IPR002618">
    <property type="entry name" value="UDPGP_fam"/>
</dbReference>
<keyword evidence="4 5" id="KW-0548">Nucleotidyltransferase</keyword>
<dbReference type="FunFam" id="3.90.550.10:FF:000002">
    <property type="entry name" value="UTP--glucose-1-phosphate uridylyltransferase"/>
    <property type="match status" value="1"/>
</dbReference>
<comment type="caution">
    <text evidence="8">The sequence shown here is derived from an EMBL/GenBank/DDBJ whole genome shotgun (WGS) entry which is preliminary data.</text>
</comment>
<dbReference type="OrthoDB" id="932129at2759"/>
<sequence length="489" mass="53790">MAAATAQVTEQLGKMTLVSEESMKQKNAAAPANAQMSDMELNGFMQLYERFVRSKGEKKAQLDWAKIQSPDDNMLKPYAELPSPSPEEEAALLNKLVVCKLNGGLGTSMGCKGPKSIIDVRSNATFLDLIVQQIETLNKENSGVDVPLVLMNSFNTADDTDKIIRKYKDAQVNVLTFNQSRYPRILTETLEPLPWTHSDYDAEDWYPPGHGDVYAALMNSGIVDKMLAEGKEYIFVSNVDNLGAVVDTKILKMMADCNSEYCMELTDKTRADIKGGTLINYEGKSSLLEVAQVPKEYVGEFKSIKKFKVFNTNNIWMSLSAIKRIMEKGMELDIIENGKEARGQKVIQLETAIGAGISYFSNACGANVPRSRFLPVKTTSDLLLIQSNLYTLNKGTLVMNPERMFSSTPAITLGPEFKKVAGYNARFGSIPDVIELDHLTVSGNVSFGKKVSLRGTVIIVCQEGSSIMIPDGAILENKVVTGSLAIMDH</sequence>
<dbReference type="InterPro" id="IPR016267">
    <property type="entry name" value="UDPGP_trans"/>
</dbReference>
<evidence type="ECO:0000313" key="9">
    <source>
        <dbReference type="Proteomes" id="UP000324585"/>
    </source>
</evidence>
<feature type="binding site" evidence="7">
    <location>
        <position position="115"/>
    </location>
    <ligand>
        <name>UTP</name>
        <dbReference type="ChEBI" id="CHEBI:46398"/>
    </ligand>
</feature>
<feature type="binding site" evidence="7">
    <location>
        <position position="179"/>
    </location>
    <ligand>
        <name>UTP</name>
        <dbReference type="ChEBI" id="CHEBI:46398"/>
    </ligand>
</feature>
<keyword evidence="3 5" id="KW-0808">Transferase</keyword>
<accession>A0A5J4YVD9</accession>
<feature type="binding site" evidence="7">
    <location>
        <position position="209"/>
    </location>
    <ligand>
        <name>UTP</name>
        <dbReference type="ChEBI" id="CHEBI:46398"/>
    </ligand>
</feature>
<dbReference type="Pfam" id="PF01704">
    <property type="entry name" value="UDPGP"/>
    <property type="match status" value="1"/>
</dbReference>
<dbReference type="InterPro" id="IPR029044">
    <property type="entry name" value="Nucleotide-diphossugar_trans"/>
</dbReference>
<keyword evidence="9" id="KW-1185">Reference proteome</keyword>
<reference evidence="9" key="1">
    <citation type="journal article" date="2019" name="Nat. Commun.">
        <title>Expansion of phycobilisome linker gene families in mesophilic red algae.</title>
        <authorList>
            <person name="Lee J."/>
            <person name="Kim D."/>
            <person name="Bhattacharya D."/>
            <person name="Yoon H.S."/>
        </authorList>
    </citation>
    <scope>NUCLEOTIDE SEQUENCE [LARGE SCALE GENOMIC DNA]</scope>
    <source>
        <strain evidence="9">CCMP 1328</strain>
    </source>
</reference>
<evidence type="ECO:0000256" key="1">
    <source>
        <dbReference type="ARBA" id="ARBA00010401"/>
    </source>
</evidence>
<dbReference type="CDD" id="cd00897">
    <property type="entry name" value="UGPase_euk"/>
    <property type="match status" value="1"/>
</dbReference>
<protein>
    <recommendedName>
        <fullName evidence="2 5">UTP--glucose-1-phosphate uridylyltransferase</fullName>
        <ecNumber evidence="2 5">2.7.7.9</ecNumber>
    </recommendedName>
</protein>
<proteinExistence type="inferred from homology"/>
<name>A0A5J4YVD9_PORPP</name>
<evidence type="ECO:0000256" key="7">
    <source>
        <dbReference type="PIRSR" id="PIRSR000806-2"/>
    </source>
</evidence>
<comment type="similarity">
    <text evidence="1 5">Belongs to the UDPGP type 1 family.</text>
</comment>
<dbReference type="OMA" id="KEYCFLS"/>
<evidence type="ECO:0000256" key="5">
    <source>
        <dbReference type="PIRNR" id="PIRNR000806"/>
    </source>
</evidence>
<feature type="binding site" evidence="6">
    <location>
        <position position="210"/>
    </location>
    <ligand>
        <name>substrate</name>
    </ligand>
</feature>
<evidence type="ECO:0000256" key="2">
    <source>
        <dbReference type="ARBA" id="ARBA00012415"/>
    </source>
</evidence>
<dbReference type="PIRSF" id="PIRSF000806">
    <property type="entry name" value="UDPGP"/>
    <property type="match status" value="1"/>
</dbReference>
<gene>
    <name evidence="8" type="ORF">FVE85_1626</name>
</gene>
<evidence type="ECO:0000256" key="6">
    <source>
        <dbReference type="PIRSR" id="PIRSR000806-1"/>
    </source>
</evidence>
<dbReference type="SUPFAM" id="SSF53448">
    <property type="entry name" value="Nucleotide-diphospho-sugar transferases"/>
    <property type="match status" value="1"/>
</dbReference>
<dbReference type="GO" id="GO:0003983">
    <property type="term" value="F:UTP:glucose-1-phosphate uridylyltransferase activity"/>
    <property type="evidence" value="ECO:0007669"/>
    <property type="project" value="UniProtKB-EC"/>
</dbReference>
<dbReference type="Gene3D" id="2.160.10.10">
    <property type="entry name" value="Hexapeptide repeat proteins"/>
    <property type="match status" value="1"/>
</dbReference>
<comment type="catalytic activity">
    <reaction evidence="5">
        <text>alpha-D-glucose 1-phosphate + UTP + H(+) = UDP-alpha-D-glucose + diphosphate</text>
        <dbReference type="Rhea" id="RHEA:19889"/>
        <dbReference type="ChEBI" id="CHEBI:15378"/>
        <dbReference type="ChEBI" id="CHEBI:33019"/>
        <dbReference type="ChEBI" id="CHEBI:46398"/>
        <dbReference type="ChEBI" id="CHEBI:58601"/>
        <dbReference type="ChEBI" id="CHEBI:58885"/>
        <dbReference type="EC" id="2.7.7.9"/>
    </reaction>
</comment>
<dbReference type="Gene3D" id="3.90.550.10">
    <property type="entry name" value="Spore Coat Polysaccharide Biosynthesis Protein SpsA, Chain A"/>
    <property type="match status" value="1"/>
</dbReference>
<organism evidence="8 9">
    <name type="scientific">Porphyridium purpureum</name>
    <name type="common">Red alga</name>
    <name type="synonym">Porphyridium cruentum</name>
    <dbReference type="NCBI Taxonomy" id="35688"/>
    <lineage>
        <taxon>Eukaryota</taxon>
        <taxon>Rhodophyta</taxon>
        <taxon>Bangiophyceae</taxon>
        <taxon>Porphyridiales</taxon>
        <taxon>Porphyridiaceae</taxon>
        <taxon>Porphyridium</taxon>
    </lineage>
</organism>
<dbReference type="EMBL" id="VRMN01000003">
    <property type="protein sequence ID" value="KAA8495471.1"/>
    <property type="molecule type" value="Genomic_DNA"/>
</dbReference>
<dbReference type="Proteomes" id="UP000324585">
    <property type="component" value="Unassembled WGS sequence"/>
</dbReference>
<dbReference type="EC" id="2.7.7.9" evidence="2 5"/>
<evidence type="ECO:0000256" key="4">
    <source>
        <dbReference type="ARBA" id="ARBA00022695"/>
    </source>
</evidence>
<dbReference type="FunFam" id="2.160.10.10:FF:000001">
    <property type="entry name" value="UTP--glucose-1-phosphate uridylyltransferase"/>
    <property type="match status" value="1"/>
</dbReference>
<dbReference type="AlphaFoldDB" id="A0A5J4YVD9"/>